<proteinExistence type="predicted"/>
<feature type="transmembrane region" description="Helical" evidence="1">
    <location>
        <begin position="82"/>
        <end position="101"/>
    </location>
</feature>
<feature type="transmembrane region" description="Helical" evidence="1">
    <location>
        <begin position="107"/>
        <end position="124"/>
    </location>
</feature>
<sequence>MSTVPQQSGWIGWIGFAAIILILNGAFSALQAFVALLGSNTYYTVTEEGLFLFDITGWGWWNLIIGLLLVLTGVALLSGATWARVVAIIVVSLSALGQLLLIPAQPWWSIIVIGVDILVIYAITAHGRELAQADG</sequence>
<dbReference type="EMBL" id="SDPO01000004">
    <property type="protein sequence ID" value="RXZ46594.1"/>
    <property type="molecule type" value="Genomic_DNA"/>
</dbReference>
<gene>
    <name evidence="3" type="ORF">ESP57_17085</name>
</gene>
<dbReference type="Pfam" id="PF23636">
    <property type="entry name" value="DUF7144"/>
    <property type="match status" value="1"/>
</dbReference>
<name>A0A4Q2JIG8_9MICO</name>
<evidence type="ECO:0000259" key="2">
    <source>
        <dbReference type="Pfam" id="PF23636"/>
    </source>
</evidence>
<feature type="transmembrane region" description="Helical" evidence="1">
    <location>
        <begin position="12"/>
        <end position="38"/>
    </location>
</feature>
<dbReference type="OrthoDB" id="4482242at2"/>
<evidence type="ECO:0000256" key="1">
    <source>
        <dbReference type="SAM" id="Phobius"/>
    </source>
</evidence>
<feature type="transmembrane region" description="Helical" evidence="1">
    <location>
        <begin position="58"/>
        <end position="77"/>
    </location>
</feature>
<dbReference type="InterPro" id="IPR055568">
    <property type="entry name" value="DUF7144"/>
</dbReference>
<keyword evidence="1" id="KW-0812">Transmembrane</keyword>
<dbReference type="Proteomes" id="UP000292935">
    <property type="component" value="Unassembled WGS sequence"/>
</dbReference>
<evidence type="ECO:0000313" key="3">
    <source>
        <dbReference type="EMBL" id="RXZ46594.1"/>
    </source>
</evidence>
<accession>A0A4Q2JIG8</accession>
<comment type="caution">
    <text evidence="3">The sequence shown here is derived from an EMBL/GenBank/DDBJ whole genome shotgun (WGS) entry which is preliminary data.</text>
</comment>
<reference evidence="3 4" key="1">
    <citation type="submission" date="2019-01" db="EMBL/GenBank/DDBJ databases">
        <authorList>
            <person name="Li J."/>
        </authorList>
    </citation>
    <scope>NUCLEOTIDE SEQUENCE [LARGE SCALE GENOMIC DNA]</scope>
    <source>
        <strain evidence="3 4">CCUG 35506</strain>
    </source>
</reference>
<organism evidence="3 4">
    <name type="scientific">Agromyces fucosus</name>
    <dbReference type="NCBI Taxonomy" id="41985"/>
    <lineage>
        <taxon>Bacteria</taxon>
        <taxon>Bacillati</taxon>
        <taxon>Actinomycetota</taxon>
        <taxon>Actinomycetes</taxon>
        <taxon>Micrococcales</taxon>
        <taxon>Microbacteriaceae</taxon>
        <taxon>Agromyces</taxon>
    </lineage>
</organism>
<keyword evidence="4" id="KW-1185">Reference proteome</keyword>
<dbReference type="RefSeq" id="WP_056014308.1">
    <property type="nucleotide sequence ID" value="NZ_SDPO01000004.1"/>
</dbReference>
<dbReference type="AlphaFoldDB" id="A0A4Q2JIG8"/>
<evidence type="ECO:0000313" key="4">
    <source>
        <dbReference type="Proteomes" id="UP000292935"/>
    </source>
</evidence>
<protein>
    <recommendedName>
        <fullName evidence="2">DUF7144 domain-containing protein</fullName>
    </recommendedName>
</protein>
<feature type="domain" description="DUF7144" evidence="2">
    <location>
        <begin position="13"/>
        <end position="128"/>
    </location>
</feature>
<keyword evidence="1" id="KW-0472">Membrane</keyword>
<keyword evidence="1" id="KW-1133">Transmembrane helix</keyword>